<sequence length="324" mass="34558">MPFNIQRGLFKLDITDHYAILGLPVTVESKAIRKRYLKIAQSLHPDTSKVANDQERQLASEILSKWVNPAYEMLKGKGRNEYQLVLSQTGKRLASEGGKINVDSEVAQKLLQASSNIDAAYQTIVQALAAKQYDEVGKIAEIVGQLSEVNLVYLLRKQGQGVREASASAPSGGSTPTTGGKPAPAATRSAPPPAPDRKTSPVDGCVRRAQEYIAKNNYSKAILELRDGLKLDPNSSSCHGLMGWAYLKQNQVSMAKVHIAKALQSNPNDPIAQKGQKALAQLGQKITPAQSSSSSSSSSSDSKGNKPKSGGGGMFGGLFGGKKK</sequence>
<dbReference type="InterPro" id="IPR011990">
    <property type="entry name" value="TPR-like_helical_dom_sf"/>
</dbReference>
<dbReference type="RefSeq" id="WP_265264487.1">
    <property type="nucleotide sequence ID" value="NZ_JAIHOM010000043.1"/>
</dbReference>
<dbReference type="Gene3D" id="1.10.287.110">
    <property type="entry name" value="DnaJ domain"/>
    <property type="match status" value="1"/>
</dbReference>
<evidence type="ECO:0000259" key="3">
    <source>
        <dbReference type="PROSITE" id="PS50076"/>
    </source>
</evidence>
<dbReference type="Gene3D" id="1.25.40.10">
    <property type="entry name" value="Tetratricopeptide repeat domain"/>
    <property type="match status" value="1"/>
</dbReference>
<evidence type="ECO:0000256" key="2">
    <source>
        <dbReference type="SAM" id="MobiDB-lite"/>
    </source>
</evidence>
<organism evidence="4 5">
    <name type="scientific">Spirulina subsalsa FACHB-351</name>
    <dbReference type="NCBI Taxonomy" id="234711"/>
    <lineage>
        <taxon>Bacteria</taxon>
        <taxon>Bacillati</taxon>
        <taxon>Cyanobacteriota</taxon>
        <taxon>Cyanophyceae</taxon>
        <taxon>Spirulinales</taxon>
        <taxon>Spirulinaceae</taxon>
        <taxon>Spirulina</taxon>
    </lineage>
</organism>
<comment type="caution">
    <text evidence="4">The sequence shown here is derived from an EMBL/GenBank/DDBJ whole genome shotgun (WGS) entry which is preliminary data.</text>
</comment>
<keyword evidence="1" id="KW-0802">TPR repeat</keyword>
<proteinExistence type="predicted"/>
<dbReference type="EMBL" id="JAIHOM010000043">
    <property type="protein sequence ID" value="MCW6036688.1"/>
    <property type="molecule type" value="Genomic_DNA"/>
</dbReference>
<dbReference type="SUPFAM" id="SSF46565">
    <property type="entry name" value="Chaperone J-domain"/>
    <property type="match status" value="1"/>
</dbReference>
<evidence type="ECO:0000313" key="4">
    <source>
        <dbReference type="EMBL" id="MCW6036688.1"/>
    </source>
</evidence>
<dbReference type="PROSITE" id="PS50076">
    <property type="entry name" value="DNAJ_2"/>
    <property type="match status" value="1"/>
</dbReference>
<gene>
    <name evidence="4" type="ORF">K4A83_10495</name>
</gene>
<dbReference type="PRINTS" id="PR00625">
    <property type="entry name" value="JDOMAIN"/>
</dbReference>
<dbReference type="CDD" id="cd06257">
    <property type="entry name" value="DnaJ"/>
    <property type="match status" value="1"/>
</dbReference>
<dbReference type="InterPro" id="IPR001623">
    <property type="entry name" value="DnaJ_domain"/>
</dbReference>
<reference evidence="4 5" key="1">
    <citation type="submission" date="2021-08" db="EMBL/GenBank/DDBJ databases">
        <title>Draft genome sequence of Spirulina subsalsa with high tolerance to salinity and hype-accumulation of phycocyanin.</title>
        <authorList>
            <person name="Pei H."/>
            <person name="Jiang L."/>
        </authorList>
    </citation>
    <scope>NUCLEOTIDE SEQUENCE [LARGE SCALE GENOMIC DNA]</scope>
    <source>
        <strain evidence="4 5">FACHB-351</strain>
    </source>
</reference>
<dbReference type="Proteomes" id="UP001526426">
    <property type="component" value="Unassembled WGS sequence"/>
</dbReference>
<evidence type="ECO:0000313" key="5">
    <source>
        <dbReference type="Proteomes" id="UP001526426"/>
    </source>
</evidence>
<feature type="repeat" description="TPR" evidence="1">
    <location>
        <begin position="202"/>
        <end position="235"/>
    </location>
</feature>
<keyword evidence="5" id="KW-1185">Reference proteome</keyword>
<feature type="region of interest" description="Disordered" evidence="2">
    <location>
        <begin position="164"/>
        <end position="203"/>
    </location>
</feature>
<dbReference type="Pfam" id="PF14559">
    <property type="entry name" value="TPR_19"/>
    <property type="match status" value="1"/>
</dbReference>
<dbReference type="SMART" id="SM00028">
    <property type="entry name" value="TPR"/>
    <property type="match status" value="2"/>
</dbReference>
<feature type="compositionally biased region" description="Gly residues" evidence="2">
    <location>
        <begin position="309"/>
        <end position="324"/>
    </location>
</feature>
<feature type="compositionally biased region" description="Low complexity" evidence="2">
    <location>
        <begin position="165"/>
        <end position="189"/>
    </location>
</feature>
<protein>
    <submittedName>
        <fullName evidence="4">DnaJ domain-containing protein</fullName>
    </submittedName>
</protein>
<dbReference type="InterPro" id="IPR036869">
    <property type="entry name" value="J_dom_sf"/>
</dbReference>
<dbReference type="SMART" id="SM00271">
    <property type="entry name" value="DnaJ"/>
    <property type="match status" value="1"/>
</dbReference>
<name>A0ABT3L5B8_9CYAN</name>
<dbReference type="Pfam" id="PF00226">
    <property type="entry name" value="DnaJ"/>
    <property type="match status" value="1"/>
</dbReference>
<accession>A0ABT3L5B8</accession>
<dbReference type="PROSITE" id="PS50005">
    <property type="entry name" value="TPR"/>
    <property type="match status" value="1"/>
</dbReference>
<feature type="region of interest" description="Disordered" evidence="2">
    <location>
        <begin position="266"/>
        <end position="324"/>
    </location>
</feature>
<dbReference type="InterPro" id="IPR019734">
    <property type="entry name" value="TPR_rpt"/>
</dbReference>
<feature type="compositionally biased region" description="Low complexity" evidence="2">
    <location>
        <begin position="291"/>
        <end position="302"/>
    </location>
</feature>
<evidence type="ECO:0000256" key="1">
    <source>
        <dbReference type="PROSITE-ProRule" id="PRU00339"/>
    </source>
</evidence>
<dbReference type="SUPFAM" id="SSF48452">
    <property type="entry name" value="TPR-like"/>
    <property type="match status" value="1"/>
</dbReference>
<feature type="domain" description="J" evidence="3">
    <location>
        <begin position="16"/>
        <end position="90"/>
    </location>
</feature>